<reference evidence="3" key="1">
    <citation type="journal article" date="2019" name="Nat. Commun.">
        <title>The genome of broomcorn millet.</title>
        <authorList>
            <person name="Zou C."/>
            <person name="Miki D."/>
            <person name="Li D."/>
            <person name="Tang Q."/>
            <person name="Xiao L."/>
            <person name="Rajput S."/>
            <person name="Deng P."/>
            <person name="Jia W."/>
            <person name="Huang R."/>
            <person name="Zhang M."/>
            <person name="Sun Y."/>
            <person name="Hu J."/>
            <person name="Fu X."/>
            <person name="Schnable P.S."/>
            <person name="Li F."/>
            <person name="Zhang H."/>
            <person name="Feng B."/>
            <person name="Zhu X."/>
            <person name="Liu R."/>
            <person name="Schnable J.C."/>
            <person name="Zhu J.-K."/>
            <person name="Zhang H."/>
        </authorList>
    </citation>
    <scope>NUCLEOTIDE SEQUENCE [LARGE SCALE GENOMIC DNA]</scope>
</reference>
<feature type="region of interest" description="Disordered" evidence="1">
    <location>
        <begin position="107"/>
        <end position="184"/>
    </location>
</feature>
<dbReference type="EMBL" id="PQIB02000016">
    <property type="protein sequence ID" value="RLM62068.1"/>
    <property type="molecule type" value="Genomic_DNA"/>
</dbReference>
<evidence type="ECO:0000313" key="2">
    <source>
        <dbReference type="EMBL" id="RLM62068.1"/>
    </source>
</evidence>
<sequence length="257" mass="27659">MAPASRNVDQRRFCRDAFNSGSCPGGGLNAELAERPHRRPPPTWGRCREVGRSASTARRRLHAYLAVGPAPKTSTDPVAPATSAHGGCGCEFGRSASTARQRLLASLSTGPGDEHGSHSDGDLDSRGAAAARKGGRPPPLVSVCLPQHRLGRRDKRGSRGDGCRRYGGQRGEQQGPSRGALSPRHHKHTILVHPSAGGVDARPASRCNLPMRRERWWPPIVLTVCFPVPPTCLTKCTLHIDKILCIEHQQSATCIHL</sequence>
<dbReference type="Proteomes" id="UP000275267">
    <property type="component" value="Unassembled WGS sequence"/>
</dbReference>
<protein>
    <submittedName>
        <fullName evidence="2">Uncharacterized protein</fullName>
    </submittedName>
</protein>
<evidence type="ECO:0000256" key="1">
    <source>
        <dbReference type="SAM" id="MobiDB-lite"/>
    </source>
</evidence>
<accession>A0A3L6PQF0</accession>
<dbReference type="AlphaFoldDB" id="A0A3L6PQF0"/>
<feature type="compositionally biased region" description="Basic and acidic residues" evidence="1">
    <location>
        <begin position="112"/>
        <end position="125"/>
    </location>
</feature>
<evidence type="ECO:0000313" key="3">
    <source>
        <dbReference type="Proteomes" id="UP000275267"/>
    </source>
</evidence>
<comment type="caution">
    <text evidence="2">The sequence shown here is derived from an EMBL/GenBank/DDBJ whole genome shotgun (WGS) entry which is preliminary data.</text>
</comment>
<name>A0A3L6PQF0_PANMI</name>
<feature type="region of interest" description="Disordered" evidence="1">
    <location>
        <begin position="25"/>
        <end position="50"/>
    </location>
</feature>
<keyword evidence="3" id="KW-1185">Reference proteome</keyword>
<proteinExistence type="predicted"/>
<dbReference type="OrthoDB" id="10469163at2759"/>
<gene>
    <name evidence="2" type="ORF">C2845_PM14G04890</name>
</gene>
<organism evidence="2 3">
    <name type="scientific">Panicum miliaceum</name>
    <name type="common">Proso millet</name>
    <name type="synonym">Broomcorn millet</name>
    <dbReference type="NCBI Taxonomy" id="4540"/>
    <lineage>
        <taxon>Eukaryota</taxon>
        <taxon>Viridiplantae</taxon>
        <taxon>Streptophyta</taxon>
        <taxon>Embryophyta</taxon>
        <taxon>Tracheophyta</taxon>
        <taxon>Spermatophyta</taxon>
        <taxon>Magnoliopsida</taxon>
        <taxon>Liliopsida</taxon>
        <taxon>Poales</taxon>
        <taxon>Poaceae</taxon>
        <taxon>PACMAD clade</taxon>
        <taxon>Panicoideae</taxon>
        <taxon>Panicodae</taxon>
        <taxon>Paniceae</taxon>
        <taxon>Panicinae</taxon>
        <taxon>Panicum</taxon>
        <taxon>Panicum sect. Panicum</taxon>
    </lineage>
</organism>